<keyword evidence="1" id="KW-0472">Membrane</keyword>
<reference evidence="2" key="1">
    <citation type="journal article" date="2015" name="Nature">
        <title>Complex archaea that bridge the gap between prokaryotes and eukaryotes.</title>
        <authorList>
            <person name="Spang A."/>
            <person name="Saw J.H."/>
            <person name="Jorgensen S.L."/>
            <person name="Zaremba-Niedzwiedzka K."/>
            <person name="Martijn J."/>
            <person name="Lind A.E."/>
            <person name="van Eijk R."/>
            <person name="Schleper C."/>
            <person name="Guy L."/>
            <person name="Ettema T.J."/>
        </authorList>
    </citation>
    <scope>NUCLEOTIDE SEQUENCE</scope>
</reference>
<dbReference type="EMBL" id="LAZR01034892">
    <property type="protein sequence ID" value="KKL29005.1"/>
    <property type="molecule type" value="Genomic_DNA"/>
</dbReference>
<evidence type="ECO:0000256" key="1">
    <source>
        <dbReference type="SAM" id="Phobius"/>
    </source>
</evidence>
<keyword evidence="1" id="KW-0812">Transmembrane</keyword>
<name>A0A0F9C4B5_9ZZZZ</name>
<comment type="caution">
    <text evidence="2">The sequence shown here is derived from an EMBL/GenBank/DDBJ whole genome shotgun (WGS) entry which is preliminary data.</text>
</comment>
<organism evidence="2">
    <name type="scientific">marine sediment metagenome</name>
    <dbReference type="NCBI Taxonomy" id="412755"/>
    <lineage>
        <taxon>unclassified sequences</taxon>
        <taxon>metagenomes</taxon>
        <taxon>ecological metagenomes</taxon>
    </lineage>
</organism>
<accession>A0A0F9C4B5</accession>
<gene>
    <name evidence="2" type="ORF">LCGC14_2369460</name>
</gene>
<feature type="transmembrane region" description="Helical" evidence="1">
    <location>
        <begin position="7"/>
        <end position="30"/>
    </location>
</feature>
<evidence type="ECO:0000313" key="2">
    <source>
        <dbReference type="EMBL" id="KKL29005.1"/>
    </source>
</evidence>
<sequence>MSLILDILIWGILTIVIGSVVGIVIGKFYFSILKKQEGKRAIQFLLGNRPNNLKLDGEVINVNKFVVKANSGKIIKMGIGMEIDKFEVQDQGEEIVKIGVEDIIKNPKKTQPEASKSEKMSLFKRIFSKSDIKGRK</sequence>
<keyword evidence="1" id="KW-1133">Transmembrane helix</keyword>
<dbReference type="AlphaFoldDB" id="A0A0F9C4B5"/>
<proteinExistence type="predicted"/>
<protein>
    <submittedName>
        <fullName evidence="2">Uncharacterized protein</fullName>
    </submittedName>
</protein>